<dbReference type="Proteomes" id="UP000039865">
    <property type="component" value="Unassembled WGS sequence"/>
</dbReference>
<dbReference type="GO" id="GO:0005524">
    <property type="term" value="F:ATP binding"/>
    <property type="evidence" value="ECO:0007669"/>
    <property type="project" value="InterPro"/>
</dbReference>
<dbReference type="SMART" id="SM00220">
    <property type="entry name" value="S_TKc"/>
    <property type="match status" value="1"/>
</dbReference>
<dbReference type="GO" id="GO:0004674">
    <property type="term" value="F:protein serine/threonine kinase activity"/>
    <property type="evidence" value="ECO:0007669"/>
    <property type="project" value="InterPro"/>
</dbReference>
<dbReference type="InterPro" id="IPR000719">
    <property type="entry name" value="Prot_kinase_dom"/>
</dbReference>
<dbReference type="PANTHER" id="PTHR24348">
    <property type="entry name" value="SERINE/THREONINE-PROTEIN KINASE UNC-51-RELATED"/>
    <property type="match status" value="1"/>
</dbReference>
<keyword evidence="2" id="KW-0808">Transferase</keyword>
<accession>A0A078ACM6</accession>
<feature type="domain" description="Protein kinase" evidence="1">
    <location>
        <begin position="12"/>
        <end position="328"/>
    </location>
</feature>
<evidence type="ECO:0000313" key="3">
    <source>
        <dbReference type="Proteomes" id="UP000039865"/>
    </source>
</evidence>
<gene>
    <name evidence="2" type="primary">Contig3807.g4073</name>
    <name evidence="2" type="ORF">STYLEM_8926</name>
</gene>
<dbReference type="InterPro" id="IPR011009">
    <property type="entry name" value="Kinase-like_dom_sf"/>
</dbReference>
<keyword evidence="2" id="KW-0418">Kinase</keyword>
<sequence length="340" mass="39812">MDECLFIIDNRYKVLKLIGDGLQAFVFEITLLNPLQGTYYQDKINQKFALKVAYKKEFKHLLFVENLIQTRLQHNPGFLKIHQYRQNLQITQINDKNRNTQMEQNDIIKVLSQLQNKYLDCLVMDYCNQGDLFSYLRQRGKLPLPVVKNFFNQILDRVEIIHDQVKLSHNDLKLENILMEYEDKNGNEETGNIQLKICDFGFSCGKNKNIMQARGSEGYKAPEVYFVHPAIGYDGVKADIFSLGVILFDMIFGLPPFSRATPDDVLYRQFYKGPNSFKYFFNLHPNTKNDFKKGLIDFEIIEIIMCMLDPNFSARPGSIQEIRQFSFFKSSENKEKKENL</sequence>
<protein>
    <submittedName>
        <fullName evidence="2">Serine threonine-protein kinase ulk2</fullName>
    </submittedName>
</protein>
<evidence type="ECO:0000313" key="2">
    <source>
        <dbReference type="EMBL" id="CDW79934.1"/>
    </source>
</evidence>
<dbReference type="InterPro" id="IPR045269">
    <property type="entry name" value="Atg1-like"/>
</dbReference>
<dbReference type="GO" id="GO:0010506">
    <property type="term" value="P:regulation of autophagy"/>
    <property type="evidence" value="ECO:0007669"/>
    <property type="project" value="InterPro"/>
</dbReference>
<dbReference type="InterPro" id="IPR008271">
    <property type="entry name" value="Ser/Thr_kinase_AS"/>
</dbReference>
<organism evidence="2 3">
    <name type="scientific">Stylonychia lemnae</name>
    <name type="common">Ciliate</name>
    <dbReference type="NCBI Taxonomy" id="5949"/>
    <lineage>
        <taxon>Eukaryota</taxon>
        <taxon>Sar</taxon>
        <taxon>Alveolata</taxon>
        <taxon>Ciliophora</taxon>
        <taxon>Intramacronucleata</taxon>
        <taxon>Spirotrichea</taxon>
        <taxon>Stichotrichia</taxon>
        <taxon>Sporadotrichida</taxon>
        <taxon>Oxytrichidae</taxon>
        <taxon>Stylonychinae</taxon>
        <taxon>Stylonychia</taxon>
    </lineage>
</organism>
<reference evidence="2 3" key="1">
    <citation type="submission" date="2014-06" db="EMBL/GenBank/DDBJ databases">
        <authorList>
            <person name="Swart Estienne"/>
        </authorList>
    </citation>
    <scope>NUCLEOTIDE SEQUENCE [LARGE SCALE GENOMIC DNA]</scope>
    <source>
        <strain evidence="2 3">130c</strain>
    </source>
</reference>
<proteinExistence type="predicted"/>
<keyword evidence="3" id="KW-1185">Reference proteome</keyword>
<dbReference type="OrthoDB" id="4062651at2759"/>
<dbReference type="EMBL" id="CCKQ01008476">
    <property type="protein sequence ID" value="CDW79934.1"/>
    <property type="molecule type" value="Genomic_DNA"/>
</dbReference>
<dbReference type="Gene3D" id="1.10.510.10">
    <property type="entry name" value="Transferase(Phosphotransferase) domain 1"/>
    <property type="match status" value="1"/>
</dbReference>
<dbReference type="PANTHER" id="PTHR24348:SF68">
    <property type="entry name" value="SERINE_THREONINE-PROTEIN KINASE ATG1C"/>
    <property type="match status" value="1"/>
</dbReference>
<name>A0A078ACM6_STYLE</name>
<dbReference type="GO" id="GO:0005737">
    <property type="term" value="C:cytoplasm"/>
    <property type="evidence" value="ECO:0007669"/>
    <property type="project" value="TreeGrafter"/>
</dbReference>
<dbReference type="PROSITE" id="PS00108">
    <property type="entry name" value="PROTEIN_KINASE_ST"/>
    <property type="match status" value="1"/>
</dbReference>
<dbReference type="Pfam" id="PF00069">
    <property type="entry name" value="Pkinase"/>
    <property type="match status" value="1"/>
</dbReference>
<dbReference type="SUPFAM" id="SSF56112">
    <property type="entry name" value="Protein kinase-like (PK-like)"/>
    <property type="match status" value="1"/>
</dbReference>
<evidence type="ECO:0000259" key="1">
    <source>
        <dbReference type="PROSITE" id="PS50011"/>
    </source>
</evidence>
<dbReference type="InParanoid" id="A0A078ACM6"/>
<dbReference type="PROSITE" id="PS50011">
    <property type="entry name" value="PROTEIN_KINASE_DOM"/>
    <property type="match status" value="1"/>
</dbReference>
<dbReference type="AlphaFoldDB" id="A0A078ACM6"/>